<accession>X1GA73</accession>
<proteinExistence type="predicted"/>
<dbReference type="AlphaFoldDB" id="X1GA73"/>
<protein>
    <submittedName>
        <fullName evidence="1">Uncharacterized protein</fullName>
    </submittedName>
</protein>
<evidence type="ECO:0000313" key="1">
    <source>
        <dbReference type="EMBL" id="GAH38454.1"/>
    </source>
</evidence>
<organism evidence="1">
    <name type="scientific">marine sediment metagenome</name>
    <dbReference type="NCBI Taxonomy" id="412755"/>
    <lineage>
        <taxon>unclassified sequences</taxon>
        <taxon>metagenomes</taxon>
        <taxon>ecological metagenomes</taxon>
    </lineage>
</organism>
<dbReference type="EMBL" id="BARU01010880">
    <property type="protein sequence ID" value="GAH38454.1"/>
    <property type="molecule type" value="Genomic_DNA"/>
</dbReference>
<sequence length="62" mass="7348">MKKIFNITECTSDCPLRQTPAYDSQYCNFYNKDLDHWVGWRRGKKKPNFCKMVRVVAEESNG</sequence>
<gene>
    <name evidence="1" type="ORF">S03H2_20607</name>
</gene>
<name>X1GA73_9ZZZZ</name>
<reference evidence="1" key="1">
    <citation type="journal article" date="2014" name="Front. Microbiol.">
        <title>High frequency of phylogenetically diverse reductive dehalogenase-homologous genes in deep subseafloor sedimentary metagenomes.</title>
        <authorList>
            <person name="Kawai M."/>
            <person name="Futagami T."/>
            <person name="Toyoda A."/>
            <person name="Takaki Y."/>
            <person name="Nishi S."/>
            <person name="Hori S."/>
            <person name="Arai W."/>
            <person name="Tsubouchi T."/>
            <person name="Morono Y."/>
            <person name="Uchiyama I."/>
            <person name="Ito T."/>
            <person name="Fujiyama A."/>
            <person name="Inagaki F."/>
            <person name="Takami H."/>
        </authorList>
    </citation>
    <scope>NUCLEOTIDE SEQUENCE</scope>
    <source>
        <strain evidence="1">Expedition CK06-06</strain>
    </source>
</reference>
<comment type="caution">
    <text evidence="1">The sequence shown here is derived from an EMBL/GenBank/DDBJ whole genome shotgun (WGS) entry which is preliminary data.</text>
</comment>